<feature type="region of interest" description="Disordered" evidence="1">
    <location>
        <begin position="305"/>
        <end position="335"/>
    </location>
</feature>
<sequence length="335" mass="37345">MRLLNINTLEFKVFPTEQDRPPYVITSHRWSNDEITFQQFLAHKSDPSICQMRGFQKIQSFCKFVKDWATGVGVDWIWIDTCCIDKTSSSELQEAINSMFRWYPDALVCLAYLKDVRSLDTSPAEVMNDEPGNRKITERLEKARAALGQQLGGRSNVEDQGSRRDALDTGNDRVPTTPVKASRLRRSRYVGRSPSPARAARRSASVGPIRDSQKPATKPDIRPGRENATGAGKVHRDDLHIGGTHSASVQKDGPRSSQFEFSRGTAERPLPRFAGFGGSNDPQGILAEFMRGSVSDDEDLFAHFSRGSEARKDDSAFCSPPPLPEPKIVERPLPL</sequence>
<protein>
    <recommendedName>
        <fullName evidence="2">Heterokaryon incompatibility domain-containing protein</fullName>
    </recommendedName>
</protein>
<organism evidence="3 4">
    <name type="scientific">Cercospora beticola</name>
    <name type="common">Sugarbeet leaf spot fungus</name>
    <dbReference type="NCBI Taxonomy" id="122368"/>
    <lineage>
        <taxon>Eukaryota</taxon>
        <taxon>Fungi</taxon>
        <taxon>Dikarya</taxon>
        <taxon>Ascomycota</taxon>
        <taxon>Pezizomycotina</taxon>
        <taxon>Dothideomycetes</taxon>
        <taxon>Dothideomycetidae</taxon>
        <taxon>Mycosphaerellales</taxon>
        <taxon>Mycosphaerellaceae</taxon>
        <taxon>Cercospora</taxon>
    </lineage>
</organism>
<feature type="domain" description="Heterokaryon incompatibility" evidence="2">
    <location>
        <begin position="23"/>
        <end position="122"/>
    </location>
</feature>
<feature type="compositionally biased region" description="Basic and acidic residues" evidence="1">
    <location>
        <begin position="306"/>
        <end position="315"/>
    </location>
</feature>
<evidence type="ECO:0000259" key="2">
    <source>
        <dbReference type="Pfam" id="PF06985"/>
    </source>
</evidence>
<evidence type="ECO:0000313" key="4">
    <source>
        <dbReference type="Proteomes" id="UP001302367"/>
    </source>
</evidence>
<dbReference type="PANTHER" id="PTHR10622:SF10">
    <property type="entry name" value="HET DOMAIN-CONTAINING PROTEIN"/>
    <property type="match status" value="1"/>
</dbReference>
<dbReference type="InterPro" id="IPR010730">
    <property type="entry name" value="HET"/>
</dbReference>
<keyword evidence="4" id="KW-1185">Reference proteome</keyword>
<gene>
    <name evidence="3" type="ORF">RHO25_000207</name>
</gene>
<reference evidence="3 4" key="1">
    <citation type="submission" date="2023-09" db="EMBL/GenBank/DDBJ databases">
        <title>Complete-Gapless Cercospora beticola genome.</title>
        <authorList>
            <person name="Wyatt N.A."/>
            <person name="Spanner R.E."/>
            <person name="Bolton M.D."/>
        </authorList>
    </citation>
    <scope>NUCLEOTIDE SEQUENCE [LARGE SCALE GENOMIC DNA]</scope>
    <source>
        <strain evidence="3">Cb09-40</strain>
    </source>
</reference>
<dbReference type="Pfam" id="PF06985">
    <property type="entry name" value="HET"/>
    <property type="match status" value="1"/>
</dbReference>
<evidence type="ECO:0000313" key="3">
    <source>
        <dbReference type="EMBL" id="WPA95605.1"/>
    </source>
</evidence>
<feature type="compositionally biased region" description="Basic and acidic residues" evidence="1">
    <location>
        <begin position="211"/>
        <end position="225"/>
    </location>
</feature>
<proteinExistence type="predicted"/>
<feature type="region of interest" description="Disordered" evidence="1">
    <location>
        <begin position="147"/>
        <end position="263"/>
    </location>
</feature>
<dbReference type="PANTHER" id="PTHR10622">
    <property type="entry name" value="HET DOMAIN-CONTAINING PROTEIN"/>
    <property type="match status" value="1"/>
</dbReference>
<dbReference type="Proteomes" id="UP001302367">
    <property type="component" value="Chromosome 1"/>
</dbReference>
<dbReference type="GeneID" id="90643673"/>
<evidence type="ECO:0000256" key="1">
    <source>
        <dbReference type="SAM" id="MobiDB-lite"/>
    </source>
</evidence>
<feature type="compositionally biased region" description="Basic and acidic residues" evidence="1">
    <location>
        <begin position="156"/>
        <end position="171"/>
    </location>
</feature>
<accession>A0ABZ0N7W3</accession>
<feature type="compositionally biased region" description="Polar residues" evidence="1">
    <location>
        <begin position="245"/>
        <end position="260"/>
    </location>
</feature>
<dbReference type="EMBL" id="CP134184">
    <property type="protein sequence ID" value="WPA95605.1"/>
    <property type="molecule type" value="Genomic_DNA"/>
</dbReference>
<name>A0ABZ0N7W3_CERBT</name>
<dbReference type="RefSeq" id="XP_065458058.1">
    <property type="nucleotide sequence ID" value="XM_065601986.1"/>
</dbReference>
<feature type="compositionally biased region" description="Low complexity" evidence="1">
    <location>
        <begin position="192"/>
        <end position="205"/>
    </location>
</feature>